<comment type="similarity">
    <text evidence="2 6">Belongs to the plant self-incompatibility (S1) protein family.</text>
</comment>
<evidence type="ECO:0000256" key="5">
    <source>
        <dbReference type="ARBA" id="ARBA00022729"/>
    </source>
</evidence>
<dbReference type="InterPro" id="IPR010264">
    <property type="entry name" value="Self-incomp_S1"/>
</dbReference>
<dbReference type="GO" id="GO:0060320">
    <property type="term" value="P:rejection of self pollen"/>
    <property type="evidence" value="ECO:0007669"/>
    <property type="project" value="UniProtKB-KW"/>
</dbReference>
<evidence type="ECO:0000256" key="4">
    <source>
        <dbReference type="ARBA" id="ARBA00022525"/>
    </source>
</evidence>
<dbReference type="EMBL" id="QGNW01000311">
    <property type="protein sequence ID" value="RVW77570.1"/>
    <property type="molecule type" value="Genomic_DNA"/>
</dbReference>
<evidence type="ECO:0000256" key="1">
    <source>
        <dbReference type="ARBA" id="ARBA00004613"/>
    </source>
</evidence>
<accession>A0A438GZ56</accession>
<dbReference type="Proteomes" id="UP000288805">
    <property type="component" value="Unassembled WGS sequence"/>
</dbReference>
<comment type="subcellular location">
    <subcellularLocation>
        <location evidence="1 6">Secreted</location>
    </subcellularLocation>
</comment>
<protein>
    <recommendedName>
        <fullName evidence="6">S-protein homolog</fullName>
    </recommendedName>
</protein>
<feature type="chain" id="PRO_5025074197" description="S-protein homolog" evidence="6">
    <location>
        <begin position="31"/>
        <end position="159"/>
    </location>
</feature>
<evidence type="ECO:0000256" key="6">
    <source>
        <dbReference type="RuleBase" id="RU367044"/>
    </source>
</evidence>
<dbReference type="PANTHER" id="PTHR31232">
    <property type="match status" value="1"/>
</dbReference>
<dbReference type="AlphaFoldDB" id="A0A438GZ56"/>
<reference evidence="7 8" key="1">
    <citation type="journal article" date="2018" name="PLoS Genet.">
        <title>Population sequencing reveals clonal diversity and ancestral inbreeding in the grapevine cultivar Chardonnay.</title>
        <authorList>
            <person name="Roach M.J."/>
            <person name="Johnson D.L."/>
            <person name="Bohlmann J."/>
            <person name="van Vuuren H.J."/>
            <person name="Jones S.J."/>
            <person name="Pretorius I.S."/>
            <person name="Schmidt S.A."/>
            <person name="Borneman A.R."/>
        </authorList>
    </citation>
    <scope>NUCLEOTIDE SEQUENCE [LARGE SCALE GENOMIC DNA]</scope>
    <source>
        <strain evidence="8">cv. Chardonnay</strain>
        <tissue evidence="7">Leaf</tissue>
    </source>
</reference>
<proteinExistence type="inferred from homology"/>
<sequence>MGGKSNPSMTNKVLLISFVMTLSHIPMLFANSLQGYKEQGGLIEWINPKRTVRIINEMGGRESIKVHCSSIDDDLGIHVLWPGQYFEWSFRIAMVDIIFFPTRFDCKFEWRQFRSEVRVVFNSVDIINRWACKFCPVKANRDGIYGLNVVKHWAKHTKA</sequence>
<feature type="signal peptide" evidence="6">
    <location>
        <begin position="1"/>
        <end position="30"/>
    </location>
</feature>
<keyword evidence="4 6" id="KW-0964">Secreted</keyword>
<evidence type="ECO:0000256" key="2">
    <source>
        <dbReference type="ARBA" id="ARBA00005581"/>
    </source>
</evidence>
<organism evidence="7 8">
    <name type="scientific">Vitis vinifera</name>
    <name type="common">Grape</name>
    <dbReference type="NCBI Taxonomy" id="29760"/>
    <lineage>
        <taxon>Eukaryota</taxon>
        <taxon>Viridiplantae</taxon>
        <taxon>Streptophyta</taxon>
        <taxon>Embryophyta</taxon>
        <taxon>Tracheophyta</taxon>
        <taxon>Spermatophyta</taxon>
        <taxon>Magnoliopsida</taxon>
        <taxon>eudicotyledons</taxon>
        <taxon>Gunneridae</taxon>
        <taxon>Pentapetalae</taxon>
        <taxon>rosids</taxon>
        <taxon>Vitales</taxon>
        <taxon>Vitaceae</taxon>
        <taxon>Viteae</taxon>
        <taxon>Vitis</taxon>
    </lineage>
</organism>
<dbReference type="GO" id="GO:0005576">
    <property type="term" value="C:extracellular region"/>
    <property type="evidence" value="ECO:0007669"/>
    <property type="project" value="UniProtKB-SubCell"/>
</dbReference>
<gene>
    <name evidence="7" type="ORF">CK203_050241</name>
</gene>
<name>A0A438GZ56_VITVI</name>
<dbReference type="PANTHER" id="PTHR31232:SF155">
    <property type="entry name" value="PLANT SELF-INCOMPATIBILITY PROTEIN S1 FAMILY"/>
    <property type="match status" value="1"/>
</dbReference>
<evidence type="ECO:0000313" key="7">
    <source>
        <dbReference type="EMBL" id="RVW77570.1"/>
    </source>
</evidence>
<keyword evidence="3 6" id="KW-0713">Self-incompatibility</keyword>
<keyword evidence="5 6" id="KW-0732">Signal</keyword>
<dbReference type="Pfam" id="PF05938">
    <property type="entry name" value="Self-incomp_S1"/>
    <property type="match status" value="1"/>
</dbReference>
<comment type="caution">
    <text evidence="7">The sequence shown here is derived from an EMBL/GenBank/DDBJ whole genome shotgun (WGS) entry which is preliminary data.</text>
</comment>
<evidence type="ECO:0000256" key="3">
    <source>
        <dbReference type="ARBA" id="ARBA00022471"/>
    </source>
</evidence>
<evidence type="ECO:0000313" key="8">
    <source>
        <dbReference type="Proteomes" id="UP000288805"/>
    </source>
</evidence>
<dbReference type="OrthoDB" id="1848419at2759"/>